<dbReference type="GO" id="GO:0003735">
    <property type="term" value="F:structural constituent of ribosome"/>
    <property type="evidence" value="ECO:0007669"/>
    <property type="project" value="InterPro"/>
</dbReference>
<feature type="compositionally biased region" description="Basic and acidic residues" evidence="4">
    <location>
        <begin position="164"/>
        <end position="192"/>
    </location>
</feature>
<keyword evidence="3 5" id="KW-0689">Ribosomal protein</keyword>
<dbReference type="Gene3D" id="3.30.70.60">
    <property type="match status" value="1"/>
</dbReference>
<sequence length="206" mass="23449">MEQTTPQETDAVFEFPVKETQLRHYDILGLVTAAETVLQATDIFTAVKKEITTLGGVISNEKVLDNQGLAYSVNGVKRGFYFKAEFDLETKNYASLHEKLRIRKDLARFLIVKKRVKTNEEMKEEERVKNIITERKKKKMQKDLTAMEDKEKSANSKKTNVGSEHVRSTAKKPEATETPKETPVKKSSLEDINKGIDKLLSDDLDV</sequence>
<keyword evidence="3" id="KW-0699">rRNA-binding</keyword>
<name>A0A1G2BCK3_9BACT</name>
<feature type="region of interest" description="Disordered" evidence="4">
    <location>
        <begin position="139"/>
        <end position="192"/>
    </location>
</feature>
<reference evidence="5 6" key="1">
    <citation type="journal article" date="2016" name="Nat. Commun.">
        <title>Thousands of microbial genomes shed light on interconnected biogeochemical processes in an aquifer system.</title>
        <authorList>
            <person name="Anantharaman K."/>
            <person name="Brown C.T."/>
            <person name="Hug L.A."/>
            <person name="Sharon I."/>
            <person name="Castelle C.J."/>
            <person name="Probst A.J."/>
            <person name="Thomas B.C."/>
            <person name="Singh A."/>
            <person name="Wilkins M.J."/>
            <person name="Karaoz U."/>
            <person name="Brodie E.L."/>
            <person name="Williams K.H."/>
            <person name="Hubbard S.S."/>
            <person name="Banfield J.F."/>
        </authorList>
    </citation>
    <scope>NUCLEOTIDE SEQUENCE [LARGE SCALE GENOMIC DNA]</scope>
</reference>
<evidence type="ECO:0000313" key="6">
    <source>
        <dbReference type="Proteomes" id="UP000176420"/>
    </source>
</evidence>
<comment type="similarity">
    <text evidence="1 3">Belongs to the bacterial ribosomal protein bS6 family.</text>
</comment>
<protein>
    <recommendedName>
        <fullName evidence="2 3">Small ribosomal subunit protein bS6</fullName>
    </recommendedName>
</protein>
<dbReference type="GO" id="GO:0005840">
    <property type="term" value="C:ribosome"/>
    <property type="evidence" value="ECO:0007669"/>
    <property type="project" value="UniProtKB-KW"/>
</dbReference>
<dbReference type="GO" id="GO:1990904">
    <property type="term" value="C:ribonucleoprotein complex"/>
    <property type="evidence" value="ECO:0007669"/>
    <property type="project" value="UniProtKB-KW"/>
</dbReference>
<dbReference type="Proteomes" id="UP000176420">
    <property type="component" value="Unassembled WGS sequence"/>
</dbReference>
<gene>
    <name evidence="3" type="primary">rpsF</name>
    <name evidence="5" type="ORF">A2319_00920</name>
</gene>
<dbReference type="InterPro" id="IPR035980">
    <property type="entry name" value="Ribosomal_bS6_sf"/>
</dbReference>
<accession>A0A1G2BCK3</accession>
<evidence type="ECO:0000256" key="2">
    <source>
        <dbReference type="ARBA" id="ARBA00035294"/>
    </source>
</evidence>
<proteinExistence type="inferred from homology"/>
<dbReference type="HAMAP" id="MF_00360">
    <property type="entry name" value="Ribosomal_bS6"/>
    <property type="match status" value="1"/>
</dbReference>
<dbReference type="InterPro" id="IPR020814">
    <property type="entry name" value="Ribosomal_S6_plastid/chlpt"/>
</dbReference>
<evidence type="ECO:0000256" key="3">
    <source>
        <dbReference type="HAMAP-Rule" id="MF_00360"/>
    </source>
</evidence>
<evidence type="ECO:0000256" key="1">
    <source>
        <dbReference type="ARBA" id="ARBA00009512"/>
    </source>
</evidence>
<dbReference type="SUPFAM" id="SSF54995">
    <property type="entry name" value="Ribosomal protein S6"/>
    <property type="match status" value="1"/>
</dbReference>
<dbReference type="AlphaFoldDB" id="A0A1G2BCK3"/>
<dbReference type="InterPro" id="IPR014717">
    <property type="entry name" value="Transl_elong_EF1B/ribsomal_bS6"/>
</dbReference>
<keyword evidence="3" id="KW-0694">RNA-binding</keyword>
<comment type="caution">
    <text evidence="5">The sequence shown here is derived from an EMBL/GenBank/DDBJ whole genome shotgun (WGS) entry which is preliminary data.</text>
</comment>
<dbReference type="InterPro" id="IPR000529">
    <property type="entry name" value="Ribosomal_bS6"/>
</dbReference>
<evidence type="ECO:0000313" key="5">
    <source>
        <dbReference type="EMBL" id="OGY86765.1"/>
    </source>
</evidence>
<dbReference type="GO" id="GO:0019843">
    <property type="term" value="F:rRNA binding"/>
    <property type="evidence" value="ECO:0007669"/>
    <property type="project" value="UniProtKB-UniRule"/>
</dbReference>
<comment type="function">
    <text evidence="3">Binds together with bS18 to 16S ribosomal RNA.</text>
</comment>
<dbReference type="EMBL" id="MHKI01000016">
    <property type="protein sequence ID" value="OGY86765.1"/>
    <property type="molecule type" value="Genomic_DNA"/>
</dbReference>
<keyword evidence="3" id="KW-0687">Ribonucleoprotein</keyword>
<feature type="compositionally biased region" description="Basic and acidic residues" evidence="4">
    <location>
        <begin position="141"/>
        <end position="154"/>
    </location>
</feature>
<organism evidence="5 6">
    <name type="scientific">Candidatus Kerfeldbacteria bacterium RIFOXYB2_FULL_38_14</name>
    <dbReference type="NCBI Taxonomy" id="1798547"/>
    <lineage>
        <taxon>Bacteria</taxon>
        <taxon>Candidatus Kerfeldiibacteriota</taxon>
    </lineage>
</organism>
<dbReference type="Pfam" id="PF01250">
    <property type="entry name" value="Ribosomal_S6"/>
    <property type="match status" value="1"/>
</dbReference>
<dbReference type="NCBIfam" id="TIGR00166">
    <property type="entry name" value="S6"/>
    <property type="match status" value="1"/>
</dbReference>
<evidence type="ECO:0000256" key="4">
    <source>
        <dbReference type="SAM" id="MobiDB-lite"/>
    </source>
</evidence>
<dbReference type="GO" id="GO:0006412">
    <property type="term" value="P:translation"/>
    <property type="evidence" value="ECO:0007669"/>
    <property type="project" value="UniProtKB-UniRule"/>
</dbReference>